<dbReference type="EMBL" id="QEKO01000004">
    <property type="protein sequence ID" value="PVY61318.1"/>
    <property type="molecule type" value="Genomic_DNA"/>
</dbReference>
<gene>
    <name evidence="2" type="ORF">C7440_2868</name>
</gene>
<dbReference type="Pfam" id="PF13577">
    <property type="entry name" value="SnoaL_4"/>
    <property type="match status" value="1"/>
</dbReference>
<organism evidence="2 3">
    <name type="scientific">Pusillimonas noertemannii</name>
    <dbReference type="NCBI Taxonomy" id="305977"/>
    <lineage>
        <taxon>Bacteria</taxon>
        <taxon>Pseudomonadati</taxon>
        <taxon>Pseudomonadota</taxon>
        <taxon>Betaproteobacteria</taxon>
        <taxon>Burkholderiales</taxon>
        <taxon>Alcaligenaceae</taxon>
        <taxon>Pusillimonas</taxon>
    </lineage>
</organism>
<dbReference type="SUPFAM" id="SSF54427">
    <property type="entry name" value="NTF2-like"/>
    <property type="match status" value="1"/>
</dbReference>
<dbReference type="Gene3D" id="3.10.450.50">
    <property type="match status" value="1"/>
</dbReference>
<sequence length="144" mass="16569">MPQHLNSRHDAALRECESIALQFMAHFDARNYEEAAKLFAPDGIWHRADISIRGREDFLKHMGARPPGIFVRHVITNLLARRTDQETIRVDSYVTVYRHDFAGDPVLPATLHSPDVVGRYTDVFRQVGGNWLLQEKSVSIDFKR</sequence>
<protein>
    <submittedName>
        <fullName evidence="2">SnoaL-like protein</fullName>
    </submittedName>
</protein>
<dbReference type="AlphaFoldDB" id="A0A2U1CK07"/>
<name>A0A2U1CK07_9BURK</name>
<dbReference type="RefSeq" id="WP_017523322.1">
    <property type="nucleotide sequence ID" value="NZ_JACCEX010000004.1"/>
</dbReference>
<accession>A0A2U1CK07</accession>
<evidence type="ECO:0000259" key="1">
    <source>
        <dbReference type="Pfam" id="PF13577"/>
    </source>
</evidence>
<dbReference type="CDD" id="cd00531">
    <property type="entry name" value="NTF2_like"/>
    <property type="match status" value="1"/>
</dbReference>
<evidence type="ECO:0000313" key="3">
    <source>
        <dbReference type="Proteomes" id="UP000246145"/>
    </source>
</evidence>
<dbReference type="OrthoDB" id="8964892at2"/>
<proteinExistence type="predicted"/>
<evidence type="ECO:0000313" key="2">
    <source>
        <dbReference type="EMBL" id="PVY61318.1"/>
    </source>
</evidence>
<feature type="domain" description="SnoaL-like" evidence="1">
    <location>
        <begin position="15"/>
        <end position="135"/>
    </location>
</feature>
<comment type="caution">
    <text evidence="2">The sequence shown here is derived from an EMBL/GenBank/DDBJ whole genome shotgun (WGS) entry which is preliminary data.</text>
</comment>
<dbReference type="InterPro" id="IPR032710">
    <property type="entry name" value="NTF2-like_dom_sf"/>
</dbReference>
<reference evidence="2 3" key="1">
    <citation type="submission" date="2018-04" db="EMBL/GenBank/DDBJ databases">
        <title>Genomic Encyclopedia of Type Strains, Phase IV (KMG-IV): sequencing the most valuable type-strain genomes for metagenomic binning, comparative biology and taxonomic classification.</title>
        <authorList>
            <person name="Goeker M."/>
        </authorList>
    </citation>
    <scope>NUCLEOTIDE SEQUENCE [LARGE SCALE GENOMIC DNA]</scope>
    <source>
        <strain evidence="2 3">DSM 10065</strain>
    </source>
</reference>
<dbReference type="STRING" id="1231391.GCA_000308195_00954"/>
<dbReference type="InterPro" id="IPR037401">
    <property type="entry name" value="SnoaL-like"/>
</dbReference>
<keyword evidence="3" id="KW-1185">Reference proteome</keyword>
<dbReference type="Proteomes" id="UP000246145">
    <property type="component" value="Unassembled WGS sequence"/>
</dbReference>